<accession>A0A4Q9V2D7</accession>
<dbReference type="SUPFAM" id="SSF53335">
    <property type="entry name" value="S-adenosyl-L-methionine-dependent methyltransferases"/>
    <property type="match status" value="1"/>
</dbReference>
<keyword evidence="2" id="KW-0489">Methyltransferase</keyword>
<dbReference type="InterPro" id="IPR041497">
    <property type="entry name" value="Thump-like"/>
</dbReference>
<sequence length="401" mass="43344">MVSIKDLLSGRGAELLESLPPYSETSIFGLTEQLRKAGHEPHLISEALTQSRLRAKAQAKFGDFSSGLYFTPAGLEQATRLNVAAFHAQRFREEAQSQHVLDFGCGIGADSIAFAGLNLNVTAVEMDDDAAAAASANLRYFPGARVIHADGNSLDLASLGTDALWVDPARRQGGKRIKDPEQWYPALSSAIAMAAEFASAGIKIAPGIDYTVLPRKSHVQWISVDGDLVEAVVWLGDAAPQAGRSALILKDGRSHVFDSGSSDPRLPAIELEPKELGDYIFEPDPAIIRSGSIMALADQHKISPVSSRIAYLTGDDEILSPFVSTFKVECVCDLNPKVLRKTLAEKGIGRVEIKKRGTDILPEELRKKLKLDPKQPHAATIIATPLLGKHRAVISTRISER</sequence>
<comment type="caution">
    <text evidence="2">The sequence shown here is derived from an EMBL/GenBank/DDBJ whole genome shotgun (WGS) entry which is preliminary data.</text>
</comment>
<dbReference type="EMBL" id="SJDT01000003">
    <property type="protein sequence ID" value="TBW22205.1"/>
    <property type="molecule type" value="Genomic_DNA"/>
</dbReference>
<gene>
    <name evidence="2" type="ORF">EZJ44_05130</name>
</gene>
<dbReference type="AlphaFoldDB" id="A0A4Q9V2D7"/>
<evidence type="ECO:0000259" key="1">
    <source>
        <dbReference type="Pfam" id="PF18096"/>
    </source>
</evidence>
<dbReference type="CDD" id="cd02440">
    <property type="entry name" value="AdoMet_MTases"/>
    <property type="match status" value="1"/>
</dbReference>
<keyword evidence="2" id="KW-0808">Transferase</keyword>
<dbReference type="OrthoDB" id="9810570at2"/>
<dbReference type="Proteomes" id="UP000293036">
    <property type="component" value="Unassembled WGS sequence"/>
</dbReference>
<evidence type="ECO:0000313" key="2">
    <source>
        <dbReference type="EMBL" id="TBW22205.1"/>
    </source>
</evidence>
<dbReference type="GO" id="GO:0008168">
    <property type="term" value="F:methyltransferase activity"/>
    <property type="evidence" value="ECO:0007669"/>
    <property type="project" value="UniProtKB-KW"/>
</dbReference>
<proteinExistence type="predicted"/>
<evidence type="ECO:0000313" key="3">
    <source>
        <dbReference type="Proteomes" id="UP000293036"/>
    </source>
</evidence>
<feature type="domain" description="THUMP-like" evidence="1">
    <location>
        <begin position="324"/>
        <end position="396"/>
    </location>
</feature>
<dbReference type="InterPro" id="IPR029063">
    <property type="entry name" value="SAM-dependent_MTases_sf"/>
</dbReference>
<organism evidence="2 3">
    <name type="scientific">Arcanobacterium bovis</name>
    <dbReference type="NCBI Taxonomy" id="2529275"/>
    <lineage>
        <taxon>Bacteria</taxon>
        <taxon>Bacillati</taxon>
        <taxon>Actinomycetota</taxon>
        <taxon>Actinomycetes</taxon>
        <taxon>Actinomycetales</taxon>
        <taxon>Actinomycetaceae</taxon>
        <taxon>Arcanobacterium</taxon>
    </lineage>
</organism>
<reference evidence="2 3" key="1">
    <citation type="submission" date="2019-02" db="EMBL/GenBank/DDBJ databases">
        <title>Arcanobacterium bovis sp. nov., isolated from the milk of a cow with mastitis.</title>
        <authorList>
            <person name="Sammra O."/>
            <person name="Foster G."/>
            <person name="Hassan A."/>
            <person name="Alssahen M."/>
            <person name="Laemmler C."/>
            <person name="Borowiak M."/>
            <person name="Malorny B."/>
            <person name="Abdulmawjood A."/>
        </authorList>
    </citation>
    <scope>NUCLEOTIDE SEQUENCE [LARGE SCALE GENOMIC DNA]</scope>
    <source>
        <strain evidence="2 3">C605018/01/1</strain>
    </source>
</reference>
<dbReference type="Pfam" id="PF18096">
    <property type="entry name" value="Thump_like"/>
    <property type="match status" value="1"/>
</dbReference>
<name>A0A4Q9V2D7_9ACTO</name>
<protein>
    <submittedName>
        <fullName evidence="2">SAM-dependent methyltransferase</fullName>
    </submittedName>
</protein>
<keyword evidence="3" id="KW-1185">Reference proteome</keyword>
<dbReference type="GO" id="GO:0032259">
    <property type="term" value="P:methylation"/>
    <property type="evidence" value="ECO:0007669"/>
    <property type="project" value="UniProtKB-KW"/>
</dbReference>
<dbReference type="Gene3D" id="3.40.50.150">
    <property type="entry name" value="Vaccinia Virus protein VP39"/>
    <property type="match status" value="1"/>
</dbReference>